<keyword evidence="1" id="KW-0233">DNA recombination</keyword>
<evidence type="ECO:0000256" key="1">
    <source>
        <dbReference type="ARBA" id="ARBA00023172"/>
    </source>
</evidence>
<sequence>MFYKNKIVLNKEIDYVKVYLDQFKILVERKQKSKKTFQHYLTLLKRLKRFGSVEELLDQMNHYLASSNWAENTKYSTRLVYATFIKWLSEYTGVYINTKLDLDSFKKVGGTRQAYSMEEYLKIFNYVELWGDLKFKLVFQILAITGVRIGELANVNWTLLVKNNFTQRIETEKKNNTRLFTIPKPETNHYFANLRQDIIDNIDFFKKGLNIKTIQNKFNLFKHYVHELEPEWGIKISAHMLRHFFIVNAHLNIGRTEEVAKLVGHVNSQTTATTYLNFSNVALENIMEQAQMENESAFDYSKIKIKYKELSEENAQLKLTISELNNQLDKYKKVLGETKENVNFTEVLNSNISKLKNLIKNIK</sequence>
<dbReference type="EMBL" id="CP002458">
    <property type="protein sequence ID" value="ADV34590.1"/>
    <property type="molecule type" value="Genomic_DNA"/>
</dbReference>
<protein>
    <submittedName>
        <fullName evidence="4">Int</fullName>
    </submittedName>
</protein>
<name>A0AB32XC22_MYCFM</name>
<dbReference type="GO" id="GO:0006310">
    <property type="term" value="P:DNA recombination"/>
    <property type="evidence" value="ECO:0007669"/>
    <property type="project" value="UniProtKB-KW"/>
</dbReference>
<dbReference type="AlphaFoldDB" id="A0AB32XC22"/>
<evidence type="ECO:0000313" key="4">
    <source>
        <dbReference type="EMBL" id="ADV34590.1"/>
    </source>
</evidence>
<feature type="domain" description="Tyr recombinase" evidence="3">
    <location>
        <begin position="110"/>
        <end position="288"/>
    </location>
</feature>
<dbReference type="RefSeq" id="WP_013526946.1">
    <property type="nucleotide sequence ID" value="NC_014921.1"/>
</dbReference>
<gene>
    <name evidence="4" type="primary">int-3</name>
    <name evidence="4" type="ordered locus">MfeM64YM_0592</name>
</gene>
<accession>A0AB32XC22</accession>
<dbReference type="KEGG" id="mfm:MfeM64YM_0592"/>
<organism evidence="4 5">
    <name type="scientific">Mycoplasmopsis fermentans (strain M64)</name>
    <name type="common">Mycoplasma fermentans</name>
    <dbReference type="NCBI Taxonomy" id="943945"/>
    <lineage>
        <taxon>Bacteria</taxon>
        <taxon>Bacillati</taxon>
        <taxon>Mycoplasmatota</taxon>
        <taxon>Mycoplasmoidales</taxon>
        <taxon>Metamycoplasmataceae</taxon>
        <taxon>Mycoplasmopsis</taxon>
    </lineage>
</organism>
<dbReference type="GO" id="GO:0015074">
    <property type="term" value="P:DNA integration"/>
    <property type="evidence" value="ECO:0007669"/>
    <property type="project" value="InterPro"/>
</dbReference>
<dbReference type="PROSITE" id="PS51898">
    <property type="entry name" value="TYR_RECOMBINASE"/>
    <property type="match status" value="1"/>
</dbReference>
<dbReference type="CDD" id="cd00397">
    <property type="entry name" value="DNA_BRE_C"/>
    <property type="match status" value="1"/>
</dbReference>
<proteinExistence type="predicted"/>
<dbReference type="InterPro" id="IPR011010">
    <property type="entry name" value="DNA_brk_join_enz"/>
</dbReference>
<reference evidence="4 5" key="1">
    <citation type="journal article" date="2011" name="J. Bacteriol.">
        <title>Genome sequence of the repetitive-sequence-rich Mycoplasma fermentans strain M64.</title>
        <authorList>
            <person name="Shu H.W."/>
            <person name="Liu T.T."/>
            <person name="Chang H.Y."/>
            <person name="Liu Y.M."/>
            <person name="Wu K.M."/>
            <person name="Shu H.Y."/>
            <person name="Tsai S.F."/>
            <person name="Hsiao K.J."/>
            <person name="Hu W.S."/>
            <person name="Ng W.V."/>
        </authorList>
    </citation>
    <scope>NUCLEOTIDE SEQUENCE [LARGE SCALE GENOMIC DNA]</scope>
    <source>
        <strain evidence="4 5">M64</strain>
    </source>
</reference>
<dbReference type="Proteomes" id="UP000007473">
    <property type="component" value="Chromosome"/>
</dbReference>
<evidence type="ECO:0000313" key="5">
    <source>
        <dbReference type="Proteomes" id="UP000007473"/>
    </source>
</evidence>
<evidence type="ECO:0000259" key="3">
    <source>
        <dbReference type="PROSITE" id="PS51898"/>
    </source>
</evidence>
<dbReference type="InterPro" id="IPR002104">
    <property type="entry name" value="Integrase_catalytic"/>
</dbReference>
<dbReference type="InterPro" id="IPR013762">
    <property type="entry name" value="Integrase-like_cat_sf"/>
</dbReference>
<dbReference type="Pfam" id="PF00589">
    <property type="entry name" value="Phage_integrase"/>
    <property type="match status" value="1"/>
</dbReference>
<dbReference type="Gene3D" id="1.10.443.10">
    <property type="entry name" value="Intergrase catalytic core"/>
    <property type="match status" value="1"/>
</dbReference>
<feature type="coiled-coil region" evidence="2">
    <location>
        <begin position="300"/>
        <end position="341"/>
    </location>
</feature>
<dbReference type="SUPFAM" id="SSF56349">
    <property type="entry name" value="DNA breaking-rejoining enzymes"/>
    <property type="match status" value="1"/>
</dbReference>
<evidence type="ECO:0000256" key="2">
    <source>
        <dbReference type="SAM" id="Coils"/>
    </source>
</evidence>
<dbReference type="GO" id="GO:0003677">
    <property type="term" value="F:DNA binding"/>
    <property type="evidence" value="ECO:0007669"/>
    <property type="project" value="InterPro"/>
</dbReference>
<keyword evidence="2" id="KW-0175">Coiled coil</keyword>